<dbReference type="Gene3D" id="3.40.50.410">
    <property type="entry name" value="von Willebrand factor, type A domain"/>
    <property type="match status" value="1"/>
</dbReference>
<keyword evidence="1" id="KW-0472">Membrane</keyword>
<feature type="non-terminal residue" evidence="3">
    <location>
        <position position="1"/>
    </location>
</feature>
<evidence type="ECO:0000256" key="1">
    <source>
        <dbReference type="SAM" id="Phobius"/>
    </source>
</evidence>
<feature type="non-terminal residue" evidence="3">
    <location>
        <position position="384"/>
    </location>
</feature>
<protein>
    <recommendedName>
        <fullName evidence="2">VWFA domain-containing protein</fullName>
    </recommendedName>
</protein>
<sequence>AAHSFGDFGQMVKRDGLAACTDLTINNNNGDRKVAIVLDSSGSMYYNDPGDLRLAAGRALNDFLISNSEAAGSGTKADQVAVIGFSDAPYVVFGPGDPGNSTADSSFSEIGADGGTFIAGGVLEAIDQIGNMSGTTRDRSAIVVFTDGSDYDQEALVDAINNATALGIRVSFGFLDPSVSSQGRPVLLAVRNSKGVYATIAVAAGSQNFINYVLLNGLTAQDNAQGAGNRLLAGLATTLFINGTAPLTSVFPVGSGERVNFTIQSFTGDQLDVQLKYGDQVLGNSTYSITRRSLIFLNATAPGDGQIDVVVSARNSPTDGLVSILPGSSVPIKNCTVAVLNGLAPANTGLSTGAKAGIGVGVTLGVLALAGLGFLAFAKFFAGG</sequence>
<dbReference type="PROSITE" id="PS50234">
    <property type="entry name" value="VWFA"/>
    <property type="match status" value="1"/>
</dbReference>
<dbReference type="Proteomes" id="UP001172101">
    <property type="component" value="Unassembled WGS sequence"/>
</dbReference>
<dbReference type="RefSeq" id="XP_060303064.1">
    <property type="nucleotide sequence ID" value="XM_060435967.1"/>
</dbReference>
<evidence type="ECO:0000313" key="3">
    <source>
        <dbReference type="EMBL" id="KAK0734187.1"/>
    </source>
</evidence>
<comment type="caution">
    <text evidence="3">The sequence shown here is derived from an EMBL/GenBank/DDBJ whole genome shotgun (WGS) entry which is preliminary data.</text>
</comment>
<organism evidence="3 4">
    <name type="scientific">Lasiosphaeria miniovina</name>
    <dbReference type="NCBI Taxonomy" id="1954250"/>
    <lineage>
        <taxon>Eukaryota</taxon>
        <taxon>Fungi</taxon>
        <taxon>Dikarya</taxon>
        <taxon>Ascomycota</taxon>
        <taxon>Pezizomycotina</taxon>
        <taxon>Sordariomycetes</taxon>
        <taxon>Sordariomycetidae</taxon>
        <taxon>Sordariales</taxon>
        <taxon>Lasiosphaeriaceae</taxon>
        <taxon>Lasiosphaeria</taxon>
    </lineage>
</organism>
<evidence type="ECO:0000313" key="4">
    <source>
        <dbReference type="Proteomes" id="UP001172101"/>
    </source>
</evidence>
<evidence type="ECO:0000259" key="2">
    <source>
        <dbReference type="PROSITE" id="PS50234"/>
    </source>
</evidence>
<reference evidence="3" key="1">
    <citation type="submission" date="2023-06" db="EMBL/GenBank/DDBJ databases">
        <title>Genome-scale phylogeny and comparative genomics of the fungal order Sordariales.</title>
        <authorList>
            <consortium name="Lawrence Berkeley National Laboratory"/>
            <person name="Hensen N."/>
            <person name="Bonometti L."/>
            <person name="Westerberg I."/>
            <person name="Brannstrom I.O."/>
            <person name="Guillou S."/>
            <person name="Cros-Aarteil S."/>
            <person name="Calhoun S."/>
            <person name="Haridas S."/>
            <person name="Kuo A."/>
            <person name="Mondo S."/>
            <person name="Pangilinan J."/>
            <person name="Riley R."/>
            <person name="LaButti K."/>
            <person name="Andreopoulos B."/>
            <person name="Lipzen A."/>
            <person name="Chen C."/>
            <person name="Yanf M."/>
            <person name="Daum C."/>
            <person name="Ng V."/>
            <person name="Clum A."/>
            <person name="Steindorff A."/>
            <person name="Ohm R."/>
            <person name="Martin F."/>
            <person name="Silar P."/>
            <person name="Natvig D."/>
            <person name="Lalanne C."/>
            <person name="Gautier V."/>
            <person name="Ament-velasquez S.L."/>
            <person name="Kruys A."/>
            <person name="Hutchinson M.I."/>
            <person name="Powell A.J."/>
            <person name="Barry K."/>
            <person name="Miller A.N."/>
            <person name="Grigoriev I.V."/>
            <person name="Debuchy R."/>
            <person name="Gladieux P."/>
            <person name="Thoren M.H."/>
            <person name="Johannesson H."/>
        </authorList>
    </citation>
    <scope>NUCLEOTIDE SEQUENCE</scope>
    <source>
        <strain evidence="3">SMH2392-1A</strain>
    </source>
</reference>
<dbReference type="GeneID" id="85319237"/>
<name>A0AA40BH70_9PEZI</name>
<dbReference type="InterPro" id="IPR002035">
    <property type="entry name" value="VWF_A"/>
</dbReference>
<feature type="transmembrane region" description="Helical" evidence="1">
    <location>
        <begin position="356"/>
        <end position="378"/>
    </location>
</feature>
<keyword evidence="1" id="KW-1133">Transmembrane helix</keyword>
<dbReference type="InterPro" id="IPR036465">
    <property type="entry name" value="vWFA_dom_sf"/>
</dbReference>
<dbReference type="SUPFAM" id="SSF53300">
    <property type="entry name" value="vWA-like"/>
    <property type="match status" value="1"/>
</dbReference>
<dbReference type="Pfam" id="PF13519">
    <property type="entry name" value="VWA_2"/>
    <property type="match status" value="1"/>
</dbReference>
<keyword evidence="1" id="KW-0812">Transmembrane</keyword>
<feature type="domain" description="VWFA" evidence="2">
    <location>
        <begin position="33"/>
        <end position="170"/>
    </location>
</feature>
<dbReference type="CDD" id="cd00198">
    <property type="entry name" value="vWFA"/>
    <property type="match status" value="1"/>
</dbReference>
<keyword evidence="4" id="KW-1185">Reference proteome</keyword>
<accession>A0AA40BH70</accession>
<dbReference type="SMART" id="SM00327">
    <property type="entry name" value="VWA"/>
    <property type="match status" value="1"/>
</dbReference>
<proteinExistence type="predicted"/>
<gene>
    <name evidence="3" type="ORF">B0T26DRAFT_614995</name>
</gene>
<dbReference type="AlphaFoldDB" id="A0AA40BH70"/>
<dbReference type="EMBL" id="JAUIRO010000001">
    <property type="protein sequence ID" value="KAK0734187.1"/>
    <property type="molecule type" value="Genomic_DNA"/>
</dbReference>